<organism evidence="2 3">
    <name type="scientific">Panagrellus redivivus</name>
    <name type="common">Microworm</name>
    <dbReference type="NCBI Taxonomy" id="6233"/>
    <lineage>
        <taxon>Eukaryota</taxon>
        <taxon>Metazoa</taxon>
        <taxon>Ecdysozoa</taxon>
        <taxon>Nematoda</taxon>
        <taxon>Chromadorea</taxon>
        <taxon>Rhabditida</taxon>
        <taxon>Tylenchina</taxon>
        <taxon>Panagrolaimomorpha</taxon>
        <taxon>Panagrolaimoidea</taxon>
        <taxon>Panagrolaimidae</taxon>
        <taxon>Panagrellus</taxon>
    </lineage>
</organism>
<dbReference type="SUPFAM" id="SSF49785">
    <property type="entry name" value="Galactose-binding domain-like"/>
    <property type="match status" value="2"/>
</dbReference>
<dbReference type="InterPro" id="IPR000210">
    <property type="entry name" value="BTB/POZ_dom"/>
</dbReference>
<sequence>MGNTVSTKKLYDIGFEDEKLDQPWTEVAVDHLKCCQEPPDVSLIIDHSVIPAHRATLSEKSKYFRTEFSNKANSDEITLKETNATALKCVLKYMYGVKLDYLYAKSIPLNEVFDVLVAARFYMVDTLEREILTTLKKQVATNLLLNSALSYPIEDLISYSADAIRKAAHLYEELQTSITFPLNKHENALVKNKIFDQLSLEAVKYVLGIYFDASEPILFSALVAWMRANPDHSDVFPDLLELIDLCLLKEEHLDAFFKPTNLVDYNVYQKILLAQQGKVKNVQKVVNKNVIKSVSDLCVVEGQKISSTNSTVASLASFRENIPIIIDLKQRYLLNCLKFFIKTNRKLRYTVSISTNMRNWKRVIYSKPDCSGQQTLFFKEDAVRFIRIQSDAQYFIIDGKVETYYWTLLVPTKKPLKPSRNLVRMKMWKTDSKPAGGFISGKLMNGGISHLIDGTSSIVYKFTKPYMIEKMKLRIGDDKTYYVEVSENKWDWTPVFFEENVSDWRTVTFKKRPVMYIRINGVGCSDDLEYFTLYKLECSVVSD</sequence>
<dbReference type="PANTHER" id="PTHR46306">
    <property type="entry name" value="BTB/POZ DOMAIN-CONTAINING PROTEIN 9"/>
    <property type="match status" value="1"/>
</dbReference>
<dbReference type="WBParaSite" id="Pan_g15929.t1">
    <property type="protein sequence ID" value="Pan_g15929.t1"/>
    <property type="gene ID" value="Pan_g15929"/>
</dbReference>
<evidence type="ECO:0000259" key="1">
    <source>
        <dbReference type="PROSITE" id="PS50097"/>
    </source>
</evidence>
<dbReference type="PROSITE" id="PS50097">
    <property type="entry name" value="BTB"/>
    <property type="match status" value="1"/>
</dbReference>
<dbReference type="Gene3D" id="3.30.710.10">
    <property type="entry name" value="Potassium Channel Kv1.1, Chain A"/>
    <property type="match status" value="1"/>
</dbReference>
<reference evidence="3" key="2">
    <citation type="submission" date="2020-10" db="UniProtKB">
        <authorList>
            <consortium name="WormBaseParasite"/>
        </authorList>
    </citation>
    <scope>IDENTIFICATION</scope>
</reference>
<dbReference type="SMART" id="SM00225">
    <property type="entry name" value="BTB"/>
    <property type="match status" value="1"/>
</dbReference>
<dbReference type="SUPFAM" id="SSF54695">
    <property type="entry name" value="POZ domain"/>
    <property type="match status" value="1"/>
</dbReference>
<name>A0A7E4V388_PANRE</name>
<dbReference type="InterPro" id="IPR011705">
    <property type="entry name" value="BACK"/>
</dbReference>
<dbReference type="Gene3D" id="2.60.120.260">
    <property type="entry name" value="Galactose-binding domain-like"/>
    <property type="match status" value="1"/>
</dbReference>
<dbReference type="Proteomes" id="UP000492821">
    <property type="component" value="Unassembled WGS sequence"/>
</dbReference>
<protein>
    <submittedName>
        <fullName evidence="3">BTB domain-containing protein</fullName>
    </submittedName>
</protein>
<feature type="domain" description="BTB" evidence="1">
    <location>
        <begin position="39"/>
        <end position="103"/>
    </location>
</feature>
<dbReference type="Pfam" id="PF07707">
    <property type="entry name" value="BACK"/>
    <property type="match status" value="1"/>
</dbReference>
<dbReference type="GO" id="GO:0005737">
    <property type="term" value="C:cytoplasm"/>
    <property type="evidence" value="ECO:0007669"/>
    <property type="project" value="TreeGrafter"/>
</dbReference>
<dbReference type="CDD" id="cd18186">
    <property type="entry name" value="BTB_POZ_ZBTB_KLHL-like"/>
    <property type="match status" value="1"/>
</dbReference>
<dbReference type="GO" id="GO:0008344">
    <property type="term" value="P:adult locomotory behavior"/>
    <property type="evidence" value="ECO:0007669"/>
    <property type="project" value="TreeGrafter"/>
</dbReference>
<proteinExistence type="predicted"/>
<reference evidence="2" key="1">
    <citation type="journal article" date="2013" name="Genetics">
        <title>The draft genome and transcriptome of Panagrellus redivivus are shaped by the harsh demands of a free-living lifestyle.</title>
        <authorList>
            <person name="Srinivasan J."/>
            <person name="Dillman A.R."/>
            <person name="Macchietto M.G."/>
            <person name="Heikkinen L."/>
            <person name="Lakso M."/>
            <person name="Fracchia K.M."/>
            <person name="Antoshechkin I."/>
            <person name="Mortazavi A."/>
            <person name="Wong G."/>
            <person name="Sternberg P.W."/>
        </authorList>
    </citation>
    <scope>NUCLEOTIDE SEQUENCE [LARGE SCALE GENOMIC DNA]</scope>
    <source>
        <strain evidence="2">MT8872</strain>
    </source>
</reference>
<dbReference type="PANTHER" id="PTHR46306:SF1">
    <property type="entry name" value="BTB_POZ DOMAIN-CONTAINING PROTEIN 9"/>
    <property type="match status" value="1"/>
</dbReference>
<dbReference type="AlphaFoldDB" id="A0A7E4V388"/>
<dbReference type="InterPro" id="IPR052407">
    <property type="entry name" value="BTB_POZ_domain_cont_9"/>
</dbReference>
<accession>A0A7E4V388</accession>
<dbReference type="Pfam" id="PF00651">
    <property type="entry name" value="BTB"/>
    <property type="match status" value="1"/>
</dbReference>
<dbReference type="InterPro" id="IPR008979">
    <property type="entry name" value="Galactose-bd-like_sf"/>
</dbReference>
<dbReference type="GO" id="GO:0050804">
    <property type="term" value="P:modulation of chemical synaptic transmission"/>
    <property type="evidence" value="ECO:0007669"/>
    <property type="project" value="TreeGrafter"/>
</dbReference>
<keyword evidence="2" id="KW-1185">Reference proteome</keyword>
<dbReference type="GO" id="GO:0048512">
    <property type="term" value="P:circadian behavior"/>
    <property type="evidence" value="ECO:0007669"/>
    <property type="project" value="TreeGrafter"/>
</dbReference>
<evidence type="ECO:0000313" key="3">
    <source>
        <dbReference type="WBParaSite" id="Pan_g15929.t1"/>
    </source>
</evidence>
<evidence type="ECO:0000313" key="2">
    <source>
        <dbReference type="Proteomes" id="UP000492821"/>
    </source>
</evidence>
<dbReference type="InterPro" id="IPR011333">
    <property type="entry name" value="SKP1/BTB/POZ_sf"/>
</dbReference>